<dbReference type="EMBL" id="MVHV01000003">
    <property type="protein sequence ID" value="ORA84870.1"/>
    <property type="molecule type" value="Genomic_DNA"/>
</dbReference>
<dbReference type="Gene3D" id="3.40.50.720">
    <property type="entry name" value="NAD(P)-binding Rossmann-like Domain"/>
    <property type="match status" value="1"/>
</dbReference>
<dbReference type="CDD" id="cd05195">
    <property type="entry name" value="enoyl_red"/>
    <property type="match status" value="1"/>
</dbReference>
<dbReference type="InterPro" id="IPR006162">
    <property type="entry name" value="Ppantetheine_attach_site"/>
</dbReference>
<keyword evidence="1" id="KW-0596">Phosphopantetheine</keyword>
<accession>A0ABX3SXV0</accession>
<evidence type="ECO:0000256" key="1">
    <source>
        <dbReference type="ARBA" id="ARBA00022450"/>
    </source>
</evidence>
<protein>
    <submittedName>
        <fullName evidence="5">Polyketide synthase</fullName>
    </submittedName>
</protein>
<dbReference type="PROSITE" id="PS00012">
    <property type="entry name" value="PHOSPHOPANTETHEINE"/>
    <property type="match status" value="1"/>
</dbReference>
<dbReference type="Pfam" id="PF08659">
    <property type="entry name" value="KR"/>
    <property type="match status" value="1"/>
</dbReference>
<gene>
    <name evidence="5" type="ORF">BST29_04820</name>
</gene>
<dbReference type="Proteomes" id="UP000243140">
    <property type="component" value="Unassembled WGS sequence"/>
</dbReference>
<sequence>LGAGQRVLVHAATGGVGMAAVRLARHWGAEVFVTASRAKWDTLRAMGFDDDHIGDSRSLGFAEKFLAATGGAGVDVVLNSLAGEFIDASLRLLVGGGCFVEMGKTDLRDPQAIAQQFPGVRYRAFDLMEAGPDRIAAMLAELMGLLRDGVLESLPLNVFDVRRAVEAYRFVSQARHIGKVVLTVPEGPGGLADATVLITGGTGMAGSALARHLVDRYRVAHVMLASRHGANAEGATDLVAQLEDAGATVSVIACDVGDRDAVAELLARVPERYPLRGIIHAAGVLDDGLIASLTPDRMDAVLRAKVDGAWHLHELTKNLDLSAFVMFSSMAGIVGSPGQANYAAANSFLDALATHRHAHRLPGLSLAWGLWEQTSAMTRHLGDADRARMRRIGLAPLSGQQALTLFDDAMLAGHPVLAAARLDTAALAHAGAALPPMLSELATRPTRRIADAGTASTAGLRARLQGLTAEQRYRALVDVVCGNAATVLGHSTADINADHAFQDLGFDSLTAVELRNRLKTATGLTLSPTLIFDHPTPAALAEHLDTQLATTIADDRPDRMARFNDVARELQTLIGQPGWSPEDKTLLNDRIHTLLTALGAPRLDPQESIHPDGLYDDDINTATESQLFAILDEEVGP</sequence>
<dbReference type="Gene3D" id="1.10.1200.10">
    <property type="entry name" value="ACP-like"/>
    <property type="match status" value="1"/>
</dbReference>
<dbReference type="SMART" id="SM00822">
    <property type="entry name" value="PKS_KR"/>
    <property type="match status" value="1"/>
</dbReference>
<dbReference type="PANTHER" id="PTHR43775">
    <property type="entry name" value="FATTY ACID SYNTHASE"/>
    <property type="match status" value="1"/>
</dbReference>
<evidence type="ECO:0000259" key="4">
    <source>
        <dbReference type="PROSITE" id="PS50075"/>
    </source>
</evidence>
<dbReference type="Pfam" id="PF00550">
    <property type="entry name" value="PP-binding"/>
    <property type="match status" value="1"/>
</dbReference>
<dbReference type="PROSITE" id="PS50075">
    <property type="entry name" value="CARRIER"/>
    <property type="match status" value="1"/>
</dbReference>
<feature type="non-terminal residue" evidence="5">
    <location>
        <position position="1"/>
    </location>
</feature>
<dbReference type="InterPro" id="IPR057326">
    <property type="entry name" value="KR_dom"/>
</dbReference>
<organism evidence="5 6">
    <name type="scientific">Mycobacterium malmoense</name>
    <dbReference type="NCBI Taxonomy" id="1780"/>
    <lineage>
        <taxon>Bacteria</taxon>
        <taxon>Bacillati</taxon>
        <taxon>Actinomycetota</taxon>
        <taxon>Actinomycetes</taxon>
        <taxon>Mycobacteriales</taxon>
        <taxon>Mycobacteriaceae</taxon>
        <taxon>Mycobacterium</taxon>
    </lineage>
</organism>
<dbReference type="PANTHER" id="PTHR43775:SF51">
    <property type="entry name" value="INACTIVE PHENOLPHTHIOCEROL SYNTHESIS POLYKETIDE SYNTHASE TYPE I PKS1-RELATED"/>
    <property type="match status" value="1"/>
</dbReference>
<dbReference type="Pfam" id="PF13602">
    <property type="entry name" value="ADH_zinc_N_2"/>
    <property type="match status" value="1"/>
</dbReference>
<name>A0ABX3SXV0_MYCMA</name>
<dbReference type="InterPro" id="IPR009081">
    <property type="entry name" value="PP-bd_ACP"/>
</dbReference>
<feature type="domain" description="Carrier" evidence="4">
    <location>
        <begin position="471"/>
        <end position="548"/>
    </location>
</feature>
<dbReference type="InterPro" id="IPR020806">
    <property type="entry name" value="PKS_PP-bd"/>
</dbReference>
<keyword evidence="2" id="KW-0597">Phosphoprotein</keyword>
<dbReference type="InterPro" id="IPR036291">
    <property type="entry name" value="NAD(P)-bd_dom_sf"/>
</dbReference>
<comment type="caution">
    <text evidence="5">The sequence shown here is derived from an EMBL/GenBank/DDBJ whole genome shotgun (WGS) entry which is preliminary data.</text>
</comment>
<evidence type="ECO:0000256" key="3">
    <source>
        <dbReference type="ARBA" id="ARBA00022679"/>
    </source>
</evidence>
<dbReference type="Gene3D" id="3.90.180.10">
    <property type="entry name" value="Medium-chain alcohol dehydrogenases, catalytic domain"/>
    <property type="match status" value="1"/>
</dbReference>
<dbReference type="SUPFAM" id="SSF47336">
    <property type="entry name" value="ACP-like"/>
    <property type="match status" value="1"/>
</dbReference>
<keyword evidence="3" id="KW-0808">Transferase</keyword>
<dbReference type="SMART" id="SM00823">
    <property type="entry name" value="PKS_PP"/>
    <property type="match status" value="1"/>
</dbReference>
<keyword evidence="6" id="KW-1185">Reference proteome</keyword>
<dbReference type="InterPro" id="IPR050091">
    <property type="entry name" value="PKS_NRPS_Biosynth_Enz"/>
</dbReference>
<dbReference type="InterPro" id="IPR036736">
    <property type="entry name" value="ACP-like_sf"/>
</dbReference>
<evidence type="ECO:0000256" key="2">
    <source>
        <dbReference type="ARBA" id="ARBA00022553"/>
    </source>
</evidence>
<proteinExistence type="predicted"/>
<dbReference type="InterPro" id="IPR020843">
    <property type="entry name" value="ER"/>
</dbReference>
<evidence type="ECO:0000313" key="5">
    <source>
        <dbReference type="EMBL" id="ORA84870.1"/>
    </source>
</evidence>
<dbReference type="RefSeq" id="WP_139796793.1">
    <property type="nucleotide sequence ID" value="NZ_MVHV01000003.1"/>
</dbReference>
<dbReference type="InterPro" id="IPR013968">
    <property type="entry name" value="PKS_KR"/>
</dbReference>
<dbReference type="SMART" id="SM01294">
    <property type="entry name" value="PKS_PP_betabranch"/>
    <property type="match status" value="1"/>
</dbReference>
<reference evidence="5 6" key="1">
    <citation type="submission" date="2017-02" db="EMBL/GenBank/DDBJ databases">
        <title>The new phylogeny of genus Mycobacterium.</title>
        <authorList>
            <person name="Tortoli E."/>
            <person name="Trovato A."/>
            <person name="Cirillo D.M."/>
        </authorList>
    </citation>
    <scope>NUCLEOTIDE SEQUENCE [LARGE SCALE GENOMIC DNA]</scope>
    <source>
        <strain evidence="5 6">IP1130001</strain>
    </source>
</reference>
<dbReference type="CDD" id="cd08956">
    <property type="entry name" value="KR_3_FAS_SDR_x"/>
    <property type="match status" value="1"/>
</dbReference>
<dbReference type="SUPFAM" id="SSF51735">
    <property type="entry name" value="NAD(P)-binding Rossmann-fold domains"/>
    <property type="match status" value="2"/>
</dbReference>
<dbReference type="SMART" id="SM00829">
    <property type="entry name" value="PKS_ER"/>
    <property type="match status" value="1"/>
</dbReference>
<evidence type="ECO:0000313" key="6">
    <source>
        <dbReference type="Proteomes" id="UP000243140"/>
    </source>
</evidence>